<dbReference type="InterPro" id="IPR005863">
    <property type="entry name" value="UDP-N-AcMur_synth"/>
</dbReference>
<dbReference type="NCBIfam" id="TIGR01143">
    <property type="entry name" value="murF"/>
    <property type="match status" value="1"/>
</dbReference>
<dbReference type="InterPro" id="IPR036615">
    <property type="entry name" value="Mur_ligase_C_dom_sf"/>
</dbReference>
<dbReference type="Proteomes" id="UP000664209">
    <property type="component" value="Unassembled WGS sequence"/>
</dbReference>
<dbReference type="GO" id="GO:0071555">
    <property type="term" value="P:cell wall organization"/>
    <property type="evidence" value="ECO:0007669"/>
    <property type="project" value="UniProtKB-KW"/>
</dbReference>
<dbReference type="Pfam" id="PF01225">
    <property type="entry name" value="Mur_ligase"/>
    <property type="match status" value="1"/>
</dbReference>
<feature type="domain" description="Mur ligase N-terminal catalytic" evidence="12">
    <location>
        <begin position="30"/>
        <end position="99"/>
    </location>
</feature>
<dbReference type="Pfam" id="PF02875">
    <property type="entry name" value="Mur_ligase_C"/>
    <property type="match status" value="1"/>
</dbReference>
<evidence type="ECO:0000256" key="5">
    <source>
        <dbReference type="ARBA" id="ARBA00022840"/>
    </source>
</evidence>
<dbReference type="PANTHER" id="PTHR43024:SF1">
    <property type="entry name" value="UDP-N-ACETYLMURAMOYL-TRIPEPTIDE--D-ALANYL-D-ALANINE LIGASE"/>
    <property type="match status" value="1"/>
</dbReference>
<dbReference type="GO" id="GO:0009252">
    <property type="term" value="P:peptidoglycan biosynthetic process"/>
    <property type="evidence" value="ECO:0007669"/>
    <property type="project" value="UniProtKB-UniRule"/>
</dbReference>
<dbReference type="RefSeq" id="WP_208056948.1">
    <property type="nucleotide sequence ID" value="NZ_JAGEMK010000011.1"/>
</dbReference>
<feature type="binding site" evidence="10">
    <location>
        <begin position="118"/>
        <end position="124"/>
    </location>
    <ligand>
        <name>ATP</name>
        <dbReference type="ChEBI" id="CHEBI:30616"/>
    </ligand>
</feature>
<keyword evidence="2 10" id="KW-0436">Ligase</keyword>
<dbReference type="Gene3D" id="3.40.1390.10">
    <property type="entry name" value="MurE/MurF, N-terminal domain"/>
    <property type="match status" value="1"/>
</dbReference>
<comment type="similarity">
    <text evidence="10">Belongs to the MurCDEF family. MurF subfamily.</text>
</comment>
<dbReference type="Gene3D" id="3.40.1190.10">
    <property type="entry name" value="Mur-like, catalytic domain"/>
    <property type="match status" value="1"/>
</dbReference>
<dbReference type="InterPro" id="IPR000713">
    <property type="entry name" value="Mur_ligase_N"/>
</dbReference>
<comment type="function">
    <text evidence="10 11">Involved in cell wall formation. Catalyzes the final step in the synthesis of UDP-N-acetylmuramoyl-pentapeptide, the precursor of murein.</text>
</comment>
<keyword evidence="9 10" id="KW-0961">Cell wall biogenesis/degradation</keyword>
<dbReference type="SUPFAM" id="SSF53244">
    <property type="entry name" value="MurD-like peptide ligases, peptide-binding domain"/>
    <property type="match status" value="1"/>
</dbReference>
<comment type="caution">
    <text evidence="15">The sequence shown here is derived from an EMBL/GenBank/DDBJ whole genome shotgun (WGS) entry which is preliminary data.</text>
</comment>
<name>A0A939RXI6_9CELL</name>
<sequence length="471" mass="48532">MIDLTAAEVATMTGGRVVGDPDRTVTGPVVTDSRKVTPGCLFVALGGDHVDGHDFAARAVADGAAVVLAAREVPAADGSGPVPSVVVPDVTQALGDLAREVLSRLRGDGSLQVVAVTGSVGKTTTKDLLAQLLGEHGETVWPEASFNNEIGLPLTVLRAEATTRYLVLEMGASGPGHIDYLTAIAAPDVAAVLVVGSAHLGEFGGIEAVARAKAEIVAGLVPGGTAVLNADDGRVAAMATQAPGPVLTFGAGADARVRAEEIRVDASSCASFDLVVGEERHPVALQLVGEHHVHNALAAAAACLALGLPLDAIATRLGRATALSPHRMQVTERPDGVTVIDDSYNANPDSMRAALKALAVRSRGRRSIAVLGAMLELGEDSLRAHDEIGRLAVRLDVSRLVVVGEEARALHLGALQEGSWGEESRLVPDVEAAAAWLEAELEPGDVVLVKSSHGAGLWQLGERLTAEVRPR</sequence>
<evidence type="ECO:0000313" key="15">
    <source>
        <dbReference type="EMBL" id="MBO1753266.1"/>
    </source>
</evidence>
<feature type="domain" description="Mur ligase central" evidence="14">
    <location>
        <begin position="116"/>
        <end position="303"/>
    </location>
</feature>
<evidence type="ECO:0000256" key="1">
    <source>
        <dbReference type="ARBA" id="ARBA00022490"/>
    </source>
</evidence>
<dbReference type="HAMAP" id="MF_02019">
    <property type="entry name" value="MurF"/>
    <property type="match status" value="1"/>
</dbReference>
<dbReference type="AlphaFoldDB" id="A0A939RXI6"/>
<dbReference type="InterPro" id="IPR013221">
    <property type="entry name" value="Mur_ligase_cen"/>
</dbReference>
<keyword evidence="5 10" id="KW-0067">ATP-binding</keyword>
<keyword evidence="4 10" id="KW-0547">Nucleotide-binding</keyword>
<reference evidence="15" key="1">
    <citation type="submission" date="2021-03" db="EMBL/GenBank/DDBJ databases">
        <title>Actinotalea soli sp. nov., isolated from soil.</title>
        <authorList>
            <person name="Ping W."/>
            <person name="Zhang J."/>
        </authorList>
    </citation>
    <scope>NUCLEOTIDE SEQUENCE</scope>
    <source>
        <strain evidence="15">BY-33</strain>
    </source>
</reference>
<evidence type="ECO:0000256" key="11">
    <source>
        <dbReference type="RuleBase" id="RU004136"/>
    </source>
</evidence>
<evidence type="ECO:0000256" key="2">
    <source>
        <dbReference type="ARBA" id="ARBA00022598"/>
    </source>
</evidence>
<dbReference type="Gene3D" id="3.90.190.20">
    <property type="entry name" value="Mur ligase, C-terminal domain"/>
    <property type="match status" value="1"/>
</dbReference>
<dbReference type="PANTHER" id="PTHR43024">
    <property type="entry name" value="UDP-N-ACETYLMURAMOYL-TRIPEPTIDE--D-ALANYL-D-ALANINE LIGASE"/>
    <property type="match status" value="1"/>
</dbReference>
<evidence type="ECO:0000256" key="7">
    <source>
        <dbReference type="ARBA" id="ARBA00022984"/>
    </source>
</evidence>
<dbReference type="Pfam" id="PF08245">
    <property type="entry name" value="Mur_ligase_M"/>
    <property type="match status" value="1"/>
</dbReference>
<keyword evidence="3 10" id="KW-0132">Cell division</keyword>
<comment type="subcellular location">
    <subcellularLocation>
        <location evidence="10 11">Cytoplasm</location>
    </subcellularLocation>
</comment>
<gene>
    <name evidence="10" type="primary">murF</name>
    <name evidence="15" type="ORF">J4G33_15770</name>
</gene>
<keyword evidence="7 10" id="KW-0573">Peptidoglycan synthesis</keyword>
<keyword evidence="16" id="KW-1185">Reference proteome</keyword>
<evidence type="ECO:0000259" key="14">
    <source>
        <dbReference type="Pfam" id="PF08245"/>
    </source>
</evidence>
<dbReference type="InterPro" id="IPR051046">
    <property type="entry name" value="MurCDEF_CellWall_CoF430Synth"/>
</dbReference>
<dbReference type="SUPFAM" id="SSF63418">
    <property type="entry name" value="MurE/MurF N-terminal domain"/>
    <property type="match status" value="1"/>
</dbReference>
<protein>
    <recommendedName>
        <fullName evidence="10 11">UDP-N-acetylmuramoyl-tripeptide--D-alanyl-D-alanine ligase</fullName>
        <ecNumber evidence="10 11">6.3.2.10</ecNumber>
    </recommendedName>
    <alternativeName>
        <fullName evidence="10">D-alanyl-D-alanine-adding enzyme</fullName>
    </alternativeName>
</protein>
<organism evidence="15 16">
    <name type="scientific">Actinotalea soli</name>
    <dbReference type="NCBI Taxonomy" id="2819234"/>
    <lineage>
        <taxon>Bacteria</taxon>
        <taxon>Bacillati</taxon>
        <taxon>Actinomycetota</taxon>
        <taxon>Actinomycetes</taxon>
        <taxon>Micrococcales</taxon>
        <taxon>Cellulomonadaceae</taxon>
        <taxon>Actinotalea</taxon>
    </lineage>
</organism>
<evidence type="ECO:0000256" key="10">
    <source>
        <dbReference type="HAMAP-Rule" id="MF_02019"/>
    </source>
</evidence>
<evidence type="ECO:0000256" key="6">
    <source>
        <dbReference type="ARBA" id="ARBA00022960"/>
    </source>
</evidence>
<keyword evidence="1 10" id="KW-0963">Cytoplasm</keyword>
<keyword evidence="8 10" id="KW-0131">Cell cycle</keyword>
<dbReference type="GO" id="GO:0005524">
    <property type="term" value="F:ATP binding"/>
    <property type="evidence" value="ECO:0007669"/>
    <property type="project" value="UniProtKB-UniRule"/>
</dbReference>
<evidence type="ECO:0000256" key="9">
    <source>
        <dbReference type="ARBA" id="ARBA00023316"/>
    </source>
</evidence>
<keyword evidence="6 10" id="KW-0133">Cell shape</keyword>
<feature type="domain" description="Mur ligase C-terminal" evidence="13">
    <location>
        <begin position="326"/>
        <end position="452"/>
    </location>
</feature>
<dbReference type="SUPFAM" id="SSF53623">
    <property type="entry name" value="MurD-like peptide ligases, catalytic domain"/>
    <property type="match status" value="1"/>
</dbReference>
<dbReference type="GO" id="GO:0051301">
    <property type="term" value="P:cell division"/>
    <property type="evidence" value="ECO:0007669"/>
    <property type="project" value="UniProtKB-KW"/>
</dbReference>
<comment type="pathway">
    <text evidence="10 11">Cell wall biogenesis; peptidoglycan biosynthesis.</text>
</comment>
<evidence type="ECO:0000256" key="8">
    <source>
        <dbReference type="ARBA" id="ARBA00023306"/>
    </source>
</evidence>
<dbReference type="GO" id="GO:0008360">
    <property type="term" value="P:regulation of cell shape"/>
    <property type="evidence" value="ECO:0007669"/>
    <property type="project" value="UniProtKB-KW"/>
</dbReference>
<dbReference type="InterPro" id="IPR036565">
    <property type="entry name" value="Mur-like_cat_sf"/>
</dbReference>
<dbReference type="GO" id="GO:0005737">
    <property type="term" value="C:cytoplasm"/>
    <property type="evidence" value="ECO:0007669"/>
    <property type="project" value="UniProtKB-SubCell"/>
</dbReference>
<evidence type="ECO:0000256" key="4">
    <source>
        <dbReference type="ARBA" id="ARBA00022741"/>
    </source>
</evidence>
<dbReference type="InterPro" id="IPR035911">
    <property type="entry name" value="MurE/MurF_N"/>
</dbReference>
<dbReference type="InterPro" id="IPR004101">
    <property type="entry name" value="Mur_ligase_C"/>
</dbReference>
<evidence type="ECO:0000259" key="13">
    <source>
        <dbReference type="Pfam" id="PF02875"/>
    </source>
</evidence>
<dbReference type="GO" id="GO:0047480">
    <property type="term" value="F:UDP-N-acetylmuramoyl-tripeptide-D-alanyl-D-alanine ligase activity"/>
    <property type="evidence" value="ECO:0007669"/>
    <property type="project" value="UniProtKB-UniRule"/>
</dbReference>
<evidence type="ECO:0000256" key="3">
    <source>
        <dbReference type="ARBA" id="ARBA00022618"/>
    </source>
</evidence>
<evidence type="ECO:0000259" key="12">
    <source>
        <dbReference type="Pfam" id="PF01225"/>
    </source>
</evidence>
<dbReference type="EC" id="6.3.2.10" evidence="10 11"/>
<dbReference type="EMBL" id="JAGEMK010000011">
    <property type="protein sequence ID" value="MBO1753266.1"/>
    <property type="molecule type" value="Genomic_DNA"/>
</dbReference>
<comment type="catalytic activity">
    <reaction evidence="10 11">
        <text>D-alanyl-D-alanine + UDP-N-acetyl-alpha-D-muramoyl-L-alanyl-gamma-D-glutamyl-meso-2,6-diaminopimelate + ATP = UDP-N-acetyl-alpha-D-muramoyl-L-alanyl-gamma-D-glutamyl-meso-2,6-diaminopimeloyl-D-alanyl-D-alanine + ADP + phosphate + H(+)</text>
        <dbReference type="Rhea" id="RHEA:28374"/>
        <dbReference type="ChEBI" id="CHEBI:15378"/>
        <dbReference type="ChEBI" id="CHEBI:30616"/>
        <dbReference type="ChEBI" id="CHEBI:43474"/>
        <dbReference type="ChEBI" id="CHEBI:57822"/>
        <dbReference type="ChEBI" id="CHEBI:61386"/>
        <dbReference type="ChEBI" id="CHEBI:83905"/>
        <dbReference type="ChEBI" id="CHEBI:456216"/>
        <dbReference type="EC" id="6.3.2.10"/>
    </reaction>
</comment>
<evidence type="ECO:0000313" key="16">
    <source>
        <dbReference type="Proteomes" id="UP000664209"/>
    </source>
</evidence>
<accession>A0A939RXI6</accession>
<proteinExistence type="inferred from homology"/>